<name>A0A5J4KZI7_9ZZZZ</name>
<dbReference type="SUPFAM" id="SSF111384">
    <property type="entry name" value="OmpH-like"/>
    <property type="match status" value="1"/>
</dbReference>
<evidence type="ECO:0008006" key="5">
    <source>
        <dbReference type="Google" id="ProtNLM"/>
    </source>
</evidence>
<organism evidence="4">
    <name type="scientific">hot springs metagenome</name>
    <dbReference type="NCBI Taxonomy" id="433727"/>
    <lineage>
        <taxon>unclassified sequences</taxon>
        <taxon>metagenomes</taxon>
        <taxon>ecological metagenomes</taxon>
    </lineage>
</organism>
<comment type="similarity">
    <text evidence="1">Belongs to the Skp family.</text>
</comment>
<evidence type="ECO:0000313" key="4">
    <source>
        <dbReference type="EMBL" id="GER93395.1"/>
    </source>
</evidence>
<keyword evidence="2" id="KW-0732">Signal</keyword>
<evidence type="ECO:0000256" key="1">
    <source>
        <dbReference type="ARBA" id="ARBA00009091"/>
    </source>
</evidence>
<dbReference type="PANTHER" id="PTHR35089:SF1">
    <property type="entry name" value="CHAPERONE PROTEIN SKP"/>
    <property type="match status" value="1"/>
</dbReference>
<proteinExistence type="inferred from homology"/>
<dbReference type="InterPro" id="IPR005632">
    <property type="entry name" value="Chaperone_Skp"/>
</dbReference>
<evidence type="ECO:0000256" key="3">
    <source>
        <dbReference type="SAM" id="Coils"/>
    </source>
</evidence>
<protein>
    <recommendedName>
        <fullName evidence="5">OmpH family outer membrane protein</fullName>
    </recommendedName>
</protein>
<dbReference type="AlphaFoldDB" id="A0A5J4KZI7"/>
<keyword evidence="3" id="KW-0175">Coiled coil</keyword>
<dbReference type="Gene3D" id="3.30.910.20">
    <property type="entry name" value="Skp domain"/>
    <property type="match status" value="1"/>
</dbReference>
<reference evidence="4" key="1">
    <citation type="submission" date="2019-10" db="EMBL/GenBank/DDBJ databases">
        <title>Metagenomic sequencing of thiosulfate-disproportionating enrichment culture.</title>
        <authorList>
            <person name="Umezawa K."/>
            <person name="Kojima H."/>
            <person name="Fukui M."/>
        </authorList>
    </citation>
    <scope>NUCLEOTIDE SEQUENCE</scope>
    <source>
        <strain evidence="4">45J</strain>
    </source>
</reference>
<gene>
    <name evidence="4" type="ORF">A45J_1134</name>
</gene>
<sequence>MRRSLFVLSAVCFLLLFTIFDLFAENLKIGVFDIQQIMRDSKTINVYRKQMLQEVDAKKKILSEKQQAVRQVEERLKKESMTLPPEERKNLEERLANEIKELRRLNEDIEIELRKKDAELLKKAFTDIQAIIKTIAEKDGYTIIFEKNAAGIVHVKGSVDITQKIMKLYDKQ</sequence>
<dbReference type="EMBL" id="BLAB01000001">
    <property type="protein sequence ID" value="GER93395.1"/>
    <property type="molecule type" value="Genomic_DNA"/>
</dbReference>
<dbReference type="Pfam" id="PF03938">
    <property type="entry name" value="OmpH"/>
    <property type="match status" value="1"/>
</dbReference>
<dbReference type="InterPro" id="IPR024930">
    <property type="entry name" value="Skp_dom_sf"/>
</dbReference>
<dbReference type="GO" id="GO:0051082">
    <property type="term" value="F:unfolded protein binding"/>
    <property type="evidence" value="ECO:0007669"/>
    <property type="project" value="InterPro"/>
</dbReference>
<dbReference type="GO" id="GO:0050821">
    <property type="term" value="P:protein stabilization"/>
    <property type="evidence" value="ECO:0007669"/>
    <property type="project" value="TreeGrafter"/>
</dbReference>
<dbReference type="PANTHER" id="PTHR35089">
    <property type="entry name" value="CHAPERONE PROTEIN SKP"/>
    <property type="match status" value="1"/>
</dbReference>
<comment type="caution">
    <text evidence="4">The sequence shown here is derived from an EMBL/GenBank/DDBJ whole genome shotgun (WGS) entry which is preliminary data.</text>
</comment>
<dbReference type="GO" id="GO:0005829">
    <property type="term" value="C:cytosol"/>
    <property type="evidence" value="ECO:0007669"/>
    <property type="project" value="TreeGrafter"/>
</dbReference>
<evidence type="ECO:0000256" key="2">
    <source>
        <dbReference type="ARBA" id="ARBA00022729"/>
    </source>
</evidence>
<accession>A0A5J4KZI7</accession>
<dbReference type="SMART" id="SM00935">
    <property type="entry name" value="OmpH"/>
    <property type="match status" value="1"/>
</dbReference>
<feature type="coiled-coil region" evidence="3">
    <location>
        <begin position="55"/>
        <end position="119"/>
    </location>
</feature>